<organism evidence="10 11">
    <name type="scientific">Pseudotabrizicola alkalilacus</name>
    <dbReference type="NCBI Taxonomy" id="2305252"/>
    <lineage>
        <taxon>Bacteria</taxon>
        <taxon>Pseudomonadati</taxon>
        <taxon>Pseudomonadota</taxon>
        <taxon>Alphaproteobacteria</taxon>
        <taxon>Rhodobacterales</taxon>
        <taxon>Paracoccaceae</taxon>
        <taxon>Pseudotabrizicola</taxon>
    </lineage>
</organism>
<dbReference type="EMBL" id="QWEY01000015">
    <property type="protein sequence ID" value="RGP35521.1"/>
    <property type="molecule type" value="Genomic_DNA"/>
</dbReference>
<evidence type="ECO:0000256" key="8">
    <source>
        <dbReference type="SAM" id="Coils"/>
    </source>
</evidence>
<evidence type="ECO:0000256" key="4">
    <source>
        <dbReference type="ARBA" id="ARBA00022452"/>
    </source>
</evidence>
<dbReference type="Pfam" id="PF02321">
    <property type="entry name" value="OEP"/>
    <property type="match status" value="2"/>
</dbReference>
<reference evidence="10 11" key="1">
    <citation type="submission" date="2018-08" db="EMBL/GenBank/DDBJ databases">
        <title>Flavobacterium tibetense sp. nov., isolated from a wetland YonghuCo on Tibetan Plateau.</title>
        <authorList>
            <person name="Phurbu D."/>
            <person name="Lu H."/>
            <person name="Xing P."/>
        </authorList>
    </citation>
    <scope>NUCLEOTIDE SEQUENCE [LARGE SCALE GENOMIC DNA]</scope>
    <source>
        <strain evidence="10 11">DJC</strain>
    </source>
</reference>
<dbReference type="Proteomes" id="UP000284547">
    <property type="component" value="Unassembled WGS sequence"/>
</dbReference>
<dbReference type="AlphaFoldDB" id="A0A411YXC3"/>
<evidence type="ECO:0000256" key="5">
    <source>
        <dbReference type="ARBA" id="ARBA00022692"/>
    </source>
</evidence>
<dbReference type="Gene3D" id="1.20.1600.10">
    <property type="entry name" value="Outer membrane efflux proteins (OEP)"/>
    <property type="match status" value="1"/>
</dbReference>
<evidence type="ECO:0000256" key="6">
    <source>
        <dbReference type="ARBA" id="ARBA00023136"/>
    </source>
</evidence>
<comment type="caution">
    <text evidence="10">The sequence shown here is derived from an EMBL/GenBank/DDBJ whole genome shotgun (WGS) entry which is preliminary data.</text>
</comment>
<proteinExistence type="inferred from homology"/>
<feature type="chain" id="PRO_5019165785" description="Transporter" evidence="9">
    <location>
        <begin position="26"/>
        <end position="417"/>
    </location>
</feature>
<keyword evidence="3" id="KW-0813">Transport</keyword>
<sequence length="417" mass="45417">MSFLKCPARVFVVSLSMAVAAPALAQTPLQQAVLIASERDPGITALRHEIARRSVDIQAVNDQKYPQLSLSADTATTSSDGPGVTLTVSQVLYDWGRVRSMVASASQDRVVAVADLKMGIEELTLDVSNYYIDVDVLDQKIARTQGYLEFARRIADHAEARLAAGRGDNGEVARARLEVGRTEQRMDQLSSDRMLALAQLEFLMGRNPGTLSRPADLDFVGRYRKPDAVTSAIRLSPTYISANARLGRAESEIGLARASRLPTIRLQAQVRADLDRGRTRSSVGLSTGVDIGAGAITGRQIESARLQAEAARSNLDAVGRNLGNGVRSALERIRVLRASEISQRNQLSQAQQVLDNYEQQFVGGQRELIDLLTTGRDLYDAQVDQIDTYDERKRTEYSAAFDLGVLGTLILASSNQG</sequence>
<feature type="signal peptide" evidence="9">
    <location>
        <begin position="1"/>
        <end position="25"/>
    </location>
</feature>
<dbReference type="GO" id="GO:0009279">
    <property type="term" value="C:cell outer membrane"/>
    <property type="evidence" value="ECO:0007669"/>
    <property type="project" value="UniProtKB-SubCell"/>
</dbReference>
<keyword evidence="5" id="KW-0812">Transmembrane</keyword>
<comment type="similarity">
    <text evidence="2">Belongs to the outer membrane factor (OMF) (TC 1.B.17) family.</text>
</comment>
<keyword evidence="11" id="KW-1185">Reference proteome</keyword>
<dbReference type="PANTHER" id="PTHR30026">
    <property type="entry name" value="OUTER MEMBRANE PROTEIN TOLC"/>
    <property type="match status" value="1"/>
</dbReference>
<dbReference type="GO" id="GO:0015562">
    <property type="term" value="F:efflux transmembrane transporter activity"/>
    <property type="evidence" value="ECO:0007669"/>
    <property type="project" value="InterPro"/>
</dbReference>
<dbReference type="InterPro" id="IPR051906">
    <property type="entry name" value="TolC-like"/>
</dbReference>
<keyword evidence="6" id="KW-0472">Membrane</keyword>
<comment type="subcellular location">
    <subcellularLocation>
        <location evidence="1">Cell outer membrane</location>
    </subcellularLocation>
</comment>
<evidence type="ECO:0000313" key="11">
    <source>
        <dbReference type="Proteomes" id="UP000284547"/>
    </source>
</evidence>
<keyword evidence="7" id="KW-0998">Cell outer membrane</keyword>
<evidence type="ECO:0000256" key="7">
    <source>
        <dbReference type="ARBA" id="ARBA00023237"/>
    </source>
</evidence>
<name>A0A411YXC3_9RHOB</name>
<evidence type="ECO:0000256" key="9">
    <source>
        <dbReference type="SAM" id="SignalP"/>
    </source>
</evidence>
<dbReference type="PANTHER" id="PTHR30026:SF22">
    <property type="entry name" value="OUTER MEMBRANE EFFLUX PROTEIN"/>
    <property type="match status" value="1"/>
</dbReference>
<feature type="coiled-coil region" evidence="8">
    <location>
        <begin position="301"/>
        <end position="367"/>
    </location>
</feature>
<gene>
    <name evidence="10" type="ORF">D1012_19775</name>
</gene>
<evidence type="ECO:0000256" key="1">
    <source>
        <dbReference type="ARBA" id="ARBA00004442"/>
    </source>
</evidence>
<dbReference type="OrthoDB" id="9814637at2"/>
<evidence type="ECO:0000313" key="10">
    <source>
        <dbReference type="EMBL" id="RGP35521.1"/>
    </source>
</evidence>
<protein>
    <recommendedName>
        <fullName evidence="12">Transporter</fullName>
    </recommendedName>
</protein>
<keyword evidence="4" id="KW-1134">Transmembrane beta strand</keyword>
<evidence type="ECO:0000256" key="3">
    <source>
        <dbReference type="ARBA" id="ARBA00022448"/>
    </source>
</evidence>
<dbReference type="SUPFAM" id="SSF56954">
    <property type="entry name" value="Outer membrane efflux proteins (OEP)"/>
    <property type="match status" value="1"/>
</dbReference>
<dbReference type="GO" id="GO:0015288">
    <property type="term" value="F:porin activity"/>
    <property type="evidence" value="ECO:0007669"/>
    <property type="project" value="TreeGrafter"/>
</dbReference>
<keyword evidence="9" id="KW-0732">Signal</keyword>
<dbReference type="GO" id="GO:1990281">
    <property type="term" value="C:efflux pump complex"/>
    <property type="evidence" value="ECO:0007669"/>
    <property type="project" value="TreeGrafter"/>
</dbReference>
<keyword evidence="8" id="KW-0175">Coiled coil</keyword>
<evidence type="ECO:0008006" key="12">
    <source>
        <dbReference type="Google" id="ProtNLM"/>
    </source>
</evidence>
<accession>A0A411YXC3</accession>
<evidence type="ECO:0000256" key="2">
    <source>
        <dbReference type="ARBA" id="ARBA00007613"/>
    </source>
</evidence>
<dbReference type="InterPro" id="IPR003423">
    <property type="entry name" value="OMP_efflux"/>
</dbReference>